<evidence type="ECO:0008006" key="4">
    <source>
        <dbReference type="Google" id="ProtNLM"/>
    </source>
</evidence>
<dbReference type="Gene3D" id="1.25.40.10">
    <property type="entry name" value="Tetratricopeptide repeat domain"/>
    <property type="match status" value="1"/>
</dbReference>
<dbReference type="RefSeq" id="XP_031851276.1">
    <property type="nucleotide sequence ID" value="XM_031995385.1"/>
</dbReference>
<dbReference type="InterPro" id="IPR011990">
    <property type="entry name" value="TPR-like_helical_dom_sf"/>
</dbReference>
<sequence>MASKIPRRLMALAPYTPAQKTLLQSLILIQTSSRSTRIPPPPASNARTYASSSGFTGFYKKLVKKSLESSKWEFNELDPNATINEAAPYVATARKLKETLAASPNSNTLDFAQIKALLIQLLTEIPAFSGIPDERLSSPFIKNQKLIENSFSVLLAADPSTKLPINLTSQDIELLYTLMVSKTGNIFSSLGKSPIIPNLFSLLHITRNQLESNKDLDLYLLYFKFLSAHKKETEAKKFLDWLIPIYHPERNQDLFNQFLYAVSQPFILKSCIPHLFSLSTTTTPSTEAILFALRQLSLLDSSVSLKFTKQLFKSYPELYSNAQVVSLVLKTLNKNIRQASEIKAFISKFLAHHSKDENSLASIDEEIKDPVERLEFHKSLALTLIKYNDSSVQTQKYLETDVGIPDIELYKTLAATEGLSAESIRTIFKDATAKGLEINNDIMHNALDILIIHKFNVAENFDALHDFFTTELNFESDIGTFESLILGSLNNSQKRQGTEAAIILFEKSIENGIQWNIGTEDQLETLDKLILALCQTMPDDVFKVFKSYQKVRMFVSSVGYQAQVALLKLFLSYNYVGDCERFLEDELGKETRDIAWDAEPELYQTLLEYALKSDNYKDAWLIYGLSEKYYDAPYASYEAVLRRFCALERPDAALLIFKNLRNKAKVSGSEPPSAEMYRLLFHEFGAVGYEDGIRELYIFLKMDISVDPSVPLLNSALNAFTELEDFSQAVELWSQIQQFPGGPDSESYTTVLKLCTHASIQDVEHMWETLQADNRITPSEENYRQYIVANCYHGFYARALEIARNMPMPPAKETIAGLYNWTMLQARKDDVREWAREAFPRKWAALETEDGALKTYLLDEENKNNDSEANLRRQAIRDMLEEKEREQIEREGRIVREALAAPKAA</sequence>
<dbReference type="PANTHER" id="PTHR47932">
    <property type="entry name" value="ATPASE EXPRESSION PROTEIN 3"/>
    <property type="match status" value="1"/>
</dbReference>
<protein>
    <recommendedName>
        <fullName evidence="4">Mitochondrial group I intron splicing factor CCM1</fullName>
    </recommendedName>
</protein>
<keyword evidence="1" id="KW-0677">Repeat</keyword>
<keyword evidence="3" id="KW-1185">Reference proteome</keyword>
<evidence type="ECO:0000313" key="2">
    <source>
        <dbReference type="EMBL" id="VVT45174.1"/>
    </source>
</evidence>
<accession>A0A5E8B6D4</accession>
<proteinExistence type="predicted"/>
<reference evidence="2 3" key="1">
    <citation type="submission" date="2019-09" db="EMBL/GenBank/DDBJ databases">
        <authorList>
            <person name="Brejova B."/>
        </authorList>
    </citation>
    <scope>NUCLEOTIDE SEQUENCE [LARGE SCALE GENOMIC DNA]</scope>
</reference>
<gene>
    <name evidence="2" type="ORF">SAPINGB_P000662</name>
</gene>
<dbReference type="AlphaFoldDB" id="A0A5E8B6D4"/>
<dbReference type="GeneID" id="43579485"/>
<organism evidence="2 3">
    <name type="scientific">Magnusiomyces paraingens</name>
    <dbReference type="NCBI Taxonomy" id="2606893"/>
    <lineage>
        <taxon>Eukaryota</taxon>
        <taxon>Fungi</taxon>
        <taxon>Dikarya</taxon>
        <taxon>Ascomycota</taxon>
        <taxon>Saccharomycotina</taxon>
        <taxon>Dipodascomycetes</taxon>
        <taxon>Dipodascales</taxon>
        <taxon>Dipodascaceae</taxon>
        <taxon>Magnusiomyces</taxon>
    </lineage>
</organism>
<dbReference type="PANTHER" id="PTHR47932:SF44">
    <property type="entry name" value="MIOREX COMPLEX COMPONENT 1"/>
    <property type="match status" value="1"/>
</dbReference>
<evidence type="ECO:0000256" key="1">
    <source>
        <dbReference type="ARBA" id="ARBA00022737"/>
    </source>
</evidence>
<evidence type="ECO:0000313" key="3">
    <source>
        <dbReference type="Proteomes" id="UP000398389"/>
    </source>
</evidence>
<name>A0A5E8B6D4_9ASCO</name>
<dbReference type="EMBL" id="CABVLU010000001">
    <property type="protein sequence ID" value="VVT45174.1"/>
    <property type="molecule type" value="Genomic_DNA"/>
</dbReference>
<dbReference type="OrthoDB" id="185373at2759"/>
<dbReference type="Proteomes" id="UP000398389">
    <property type="component" value="Unassembled WGS sequence"/>
</dbReference>